<comment type="caution">
    <text evidence="3">The sequence shown here is derived from an EMBL/GenBank/DDBJ whole genome shotgun (WGS) entry which is preliminary data.</text>
</comment>
<organism evidence="3 4">
    <name type="scientific">Mycolicibacterium aromaticivorans JS19b1 = JCM 16368</name>
    <dbReference type="NCBI Taxonomy" id="1440774"/>
    <lineage>
        <taxon>Bacteria</taxon>
        <taxon>Bacillati</taxon>
        <taxon>Actinomycetota</taxon>
        <taxon>Actinomycetes</taxon>
        <taxon>Mycobacteriales</taxon>
        <taxon>Mycobacteriaceae</taxon>
        <taxon>Mycolicibacterium</taxon>
    </lineage>
</organism>
<gene>
    <name evidence="3" type="ORF">Y900_030410</name>
</gene>
<evidence type="ECO:0000256" key="1">
    <source>
        <dbReference type="SAM" id="MobiDB-lite"/>
    </source>
</evidence>
<dbReference type="InterPro" id="IPR006120">
    <property type="entry name" value="Resolvase_HTH_dom"/>
</dbReference>
<dbReference type="Pfam" id="PF02796">
    <property type="entry name" value="HTH_7"/>
    <property type="match status" value="1"/>
</dbReference>
<dbReference type="InterPro" id="IPR009057">
    <property type="entry name" value="Homeodomain-like_sf"/>
</dbReference>
<dbReference type="EMBL" id="JALN02000003">
    <property type="protein sequence ID" value="KDE96946.1"/>
    <property type="molecule type" value="Genomic_DNA"/>
</dbReference>
<evidence type="ECO:0000259" key="2">
    <source>
        <dbReference type="Pfam" id="PF02796"/>
    </source>
</evidence>
<dbReference type="GO" id="GO:0003677">
    <property type="term" value="F:DNA binding"/>
    <property type="evidence" value="ECO:0007669"/>
    <property type="project" value="InterPro"/>
</dbReference>
<sequence>MVKSRDRISTKPPQSPDRINRPVHLAAHHVFSHQRGRIVVTEVVVELLVDAVDVGLKALDDAKVGLAQRMHASGESARTIAATLGVSRATVYRVLTMPSD</sequence>
<dbReference type="SUPFAM" id="SSF46689">
    <property type="entry name" value="Homeodomain-like"/>
    <property type="match status" value="1"/>
</dbReference>
<dbReference type="Gene3D" id="1.10.10.60">
    <property type="entry name" value="Homeodomain-like"/>
    <property type="match status" value="1"/>
</dbReference>
<reference evidence="3" key="1">
    <citation type="submission" date="2014-05" db="EMBL/GenBank/DDBJ databases">
        <title>Genome sequence of Mycobacterium aromaticivorans strain JS19b1T (= DSM 45407T).</title>
        <authorList>
            <person name="Kwak Y."/>
            <person name="Park G.-S."/>
            <person name="Li Q.X."/>
            <person name="Lee S.-E."/>
            <person name="Shin J.-H."/>
        </authorList>
    </citation>
    <scope>NUCLEOTIDE SEQUENCE [LARGE SCALE GENOMIC DNA]</scope>
    <source>
        <strain evidence="3">JS19b1</strain>
    </source>
</reference>
<dbReference type="AlphaFoldDB" id="A0A064CB96"/>
<feature type="domain" description="Resolvase HTH" evidence="2">
    <location>
        <begin position="58"/>
        <end position="96"/>
    </location>
</feature>
<dbReference type="GO" id="GO:0000150">
    <property type="term" value="F:DNA strand exchange activity"/>
    <property type="evidence" value="ECO:0007669"/>
    <property type="project" value="InterPro"/>
</dbReference>
<dbReference type="STRING" id="1440774.Y900_030410"/>
<dbReference type="Proteomes" id="UP000022835">
    <property type="component" value="Unassembled WGS sequence"/>
</dbReference>
<name>A0A064CB96_9MYCO</name>
<feature type="region of interest" description="Disordered" evidence="1">
    <location>
        <begin position="1"/>
        <end position="20"/>
    </location>
</feature>
<accession>A0A064CB96</accession>
<keyword evidence="4" id="KW-1185">Reference proteome</keyword>
<protein>
    <recommendedName>
        <fullName evidence="2">Resolvase HTH domain-containing protein</fullName>
    </recommendedName>
</protein>
<evidence type="ECO:0000313" key="4">
    <source>
        <dbReference type="Proteomes" id="UP000022835"/>
    </source>
</evidence>
<proteinExistence type="predicted"/>
<evidence type="ECO:0000313" key="3">
    <source>
        <dbReference type="EMBL" id="KDE96946.1"/>
    </source>
</evidence>
<dbReference type="CDD" id="cd00569">
    <property type="entry name" value="HTH_Hin_like"/>
    <property type="match status" value="1"/>
</dbReference>